<evidence type="ECO:0000313" key="2">
    <source>
        <dbReference type="Proteomes" id="UP000236536"/>
    </source>
</evidence>
<evidence type="ECO:0000313" key="1">
    <source>
        <dbReference type="EMBL" id="AUQ95945.1"/>
    </source>
</evidence>
<name>A0ABN5GQY6_9RHOB</name>
<sequence>MCIPGIDPLTIGLVLSAGSAAANHIGARKVQKARDGALSVERLRKQKLQREADAVNAKSRDRYVDFEDQQGETSSKLTDYFTQAPQSADEAVGEANATAGSVMPSATNDIVQKEIEKQSGLADAFTSQQAGARGRLRSFGDLLGGISRDQARDAGKIGQIGGFQQGSANVLAHELESAGQAGSGAQFFGDVLGGLGSIATTGGITARSKAGTLPGWLNGGKLGGLV</sequence>
<gene>
    <name evidence="1" type="ORF">PhaeoP66_03203</name>
</gene>
<reference evidence="1 2" key="2">
    <citation type="journal article" date="2017" name="Int. J. Syst. Evol. Microbiol.">
        <title>Adaptation of Surface-Associated Bacteria to the Open Ocean: A Genomically Distinct Subpopulation of Phaeobacter gallaeciensis Colonizes Pacific Mesozooplankton.</title>
        <authorList>
            <person name="Freese H.M."/>
            <person name="Methner A."/>
            <person name="Overmann J."/>
        </authorList>
    </citation>
    <scope>NUCLEOTIDE SEQUENCE [LARGE SCALE GENOMIC DNA]</scope>
    <source>
        <strain evidence="1 2">P66</strain>
    </source>
</reference>
<dbReference type="Proteomes" id="UP000236536">
    <property type="component" value="Chromosome"/>
</dbReference>
<protein>
    <submittedName>
        <fullName evidence="1">Uncharacterized protein</fullName>
    </submittedName>
</protein>
<proteinExistence type="predicted"/>
<keyword evidence="2" id="KW-1185">Reference proteome</keyword>
<reference evidence="1 2" key="1">
    <citation type="journal article" date="2017" name="Genome Biol. Evol.">
        <title>Trajectories and Drivers of Genome Evolution in Surface-Associated Marine Phaeobacter.</title>
        <authorList>
            <person name="Freese H.M."/>
            <person name="Sikorski J."/>
            <person name="Bunk B."/>
            <person name="Scheuner C."/>
            <person name="Meier-Kolthoff J.P."/>
            <person name="Sproer C."/>
            <person name="Gram L."/>
            <person name="Overmann J."/>
        </authorList>
    </citation>
    <scope>NUCLEOTIDE SEQUENCE [LARGE SCALE GENOMIC DNA]</scope>
    <source>
        <strain evidence="1 2">P66</strain>
    </source>
</reference>
<accession>A0ABN5GQY6</accession>
<organism evidence="1 2">
    <name type="scientific">Phaeobacter inhibens</name>
    <dbReference type="NCBI Taxonomy" id="221822"/>
    <lineage>
        <taxon>Bacteria</taxon>
        <taxon>Pseudomonadati</taxon>
        <taxon>Pseudomonadota</taxon>
        <taxon>Alphaproteobacteria</taxon>
        <taxon>Rhodobacterales</taxon>
        <taxon>Roseobacteraceae</taxon>
        <taxon>Phaeobacter</taxon>
    </lineage>
</organism>
<dbReference type="EMBL" id="CP010705">
    <property type="protein sequence ID" value="AUQ95945.1"/>
    <property type="molecule type" value="Genomic_DNA"/>
</dbReference>